<dbReference type="InterPro" id="IPR050920">
    <property type="entry name" value="Nematode_rcpt-like_delta"/>
</dbReference>
<evidence type="ECO:0000313" key="7">
    <source>
        <dbReference type="EMBL" id="GMR45600.1"/>
    </source>
</evidence>
<evidence type="ECO:0008006" key="9">
    <source>
        <dbReference type="Google" id="ProtNLM"/>
    </source>
</evidence>
<feature type="transmembrane region" description="Helical" evidence="6">
    <location>
        <begin position="214"/>
        <end position="237"/>
    </location>
</feature>
<reference evidence="8" key="1">
    <citation type="submission" date="2022-10" db="EMBL/GenBank/DDBJ databases">
        <title>Genome assembly of Pristionchus species.</title>
        <authorList>
            <person name="Yoshida K."/>
            <person name="Sommer R.J."/>
        </authorList>
    </citation>
    <scope>NUCLEOTIDE SEQUENCE [LARGE SCALE GENOMIC DNA]</scope>
    <source>
        <strain evidence="8">RS5460</strain>
    </source>
</reference>
<evidence type="ECO:0000256" key="6">
    <source>
        <dbReference type="SAM" id="Phobius"/>
    </source>
</evidence>
<evidence type="ECO:0000256" key="3">
    <source>
        <dbReference type="ARBA" id="ARBA00022692"/>
    </source>
</evidence>
<protein>
    <recommendedName>
        <fullName evidence="9">G protein-coupled receptor</fullName>
    </recommendedName>
</protein>
<dbReference type="PANTHER" id="PTHR22945">
    <property type="entry name" value="SERPENTINE RECEPTOR, CLASS D DELTA"/>
    <property type="match status" value="1"/>
</dbReference>
<evidence type="ECO:0000313" key="8">
    <source>
        <dbReference type="Proteomes" id="UP001328107"/>
    </source>
</evidence>
<feature type="transmembrane region" description="Helical" evidence="6">
    <location>
        <begin position="172"/>
        <end position="193"/>
    </location>
</feature>
<feature type="non-terminal residue" evidence="7">
    <location>
        <position position="275"/>
    </location>
</feature>
<evidence type="ECO:0000256" key="2">
    <source>
        <dbReference type="ARBA" id="ARBA00009166"/>
    </source>
</evidence>
<feature type="transmembrane region" description="Helical" evidence="6">
    <location>
        <begin position="109"/>
        <end position="132"/>
    </location>
</feature>
<comment type="similarity">
    <text evidence="2">Belongs to the nematode receptor-like protein srd family.</text>
</comment>
<dbReference type="Proteomes" id="UP001328107">
    <property type="component" value="Unassembled WGS sequence"/>
</dbReference>
<evidence type="ECO:0000256" key="5">
    <source>
        <dbReference type="ARBA" id="ARBA00023136"/>
    </source>
</evidence>
<feature type="non-terminal residue" evidence="7">
    <location>
        <position position="1"/>
    </location>
</feature>
<dbReference type="GO" id="GO:0016020">
    <property type="term" value="C:membrane"/>
    <property type="evidence" value="ECO:0007669"/>
    <property type="project" value="UniProtKB-SubCell"/>
</dbReference>
<evidence type="ECO:0000256" key="1">
    <source>
        <dbReference type="ARBA" id="ARBA00004141"/>
    </source>
</evidence>
<dbReference type="Pfam" id="PF10317">
    <property type="entry name" value="7TM_GPCR_Srd"/>
    <property type="match status" value="1"/>
</dbReference>
<feature type="transmembrane region" description="Helical" evidence="6">
    <location>
        <begin position="249"/>
        <end position="271"/>
    </location>
</feature>
<accession>A0AAN5HYK0</accession>
<sequence>LYAILGVTFNIVLLSIILNTKSSGLKGYAIIIANGACVDITQILIDALEIPRMVAYDEYSILIFHGFCTYIGNEFCVIMLHLIFHSLWLIAYLFWYRYTLLIKAAPSRIVIQVSIMILFIPNAVPMIISMFARDEPEKSVEILGSLYPGINITTTTHRSVSLLDPYSAPTDLSAIFGPFIVYTFIAIVRRKILRKLSTLAHKMSCKTTKMYESLVRALTYHTVLPVTICIGVASFYLQIIGIRSSLIDGLIFVFASIPAVCKPLLTIYFVVPYRR</sequence>
<dbReference type="EMBL" id="BTRK01000004">
    <property type="protein sequence ID" value="GMR45600.1"/>
    <property type="molecule type" value="Genomic_DNA"/>
</dbReference>
<keyword evidence="8" id="KW-1185">Reference proteome</keyword>
<dbReference type="PANTHER" id="PTHR22945:SF40">
    <property type="entry name" value="SERPENTINE RECEPTOR, CLASS D (DELTA)-RELATED"/>
    <property type="match status" value="1"/>
</dbReference>
<evidence type="ECO:0000256" key="4">
    <source>
        <dbReference type="ARBA" id="ARBA00022989"/>
    </source>
</evidence>
<name>A0AAN5HYK0_9BILA</name>
<comment type="caution">
    <text evidence="7">The sequence shown here is derived from an EMBL/GenBank/DDBJ whole genome shotgun (WGS) entry which is preliminary data.</text>
</comment>
<proteinExistence type="inferred from homology"/>
<keyword evidence="5 6" id="KW-0472">Membrane</keyword>
<gene>
    <name evidence="7" type="ORF">PMAYCL1PPCAC_15795</name>
</gene>
<dbReference type="AlphaFoldDB" id="A0AAN5HYK0"/>
<organism evidence="7 8">
    <name type="scientific">Pristionchus mayeri</name>
    <dbReference type="NCBI Taxonomy" id="1317129"/>
    <lineage>
        <taxon>Eukaryota</taxon>
        <taxon>Metazoa</taxon>
        <taxon>Ecdysozoa</taxon>
        <taxon>Nematoda</taxon>
        <taxon>Chromadorea</taxon>
        <taxon>Rhabditida</taxon>
        <taxon>Rhabditina</taxon>
        <taxon>Diplogasteromorpha</taxon>
        <taxon>Diplogasteroidea</taxon>
        <taxon>Neodiplogasteridae</taxon>
        <taxon>Pristionchus</taxon>
    </lineage>
</organism>
<keyword evidence="3 6" id="KW-0812">Transmembrane</keyword>
<dbReference type="InterPro" id="IPR019421">
    <property type="entry name" value="7TM_GPCR_serpentine_rcpt_Srd"/>
</dbReference>
<keyword evidence="4 6" id="KW-1133">Transmembrane helix</keyword>
<feature type="transmembrane region" description="Helical" evidence="6">
    <location>
        <begin position="78"/>
        <end position="97"/>
    </location>
</feature>
<comment type="subcellular location">
    <subcellularLocation>
        <location evidence="1">Membrane</location>
        <topology evidence="1">Multi-pass membrane protein</topology>
    </subcellularLocation>
</comment>